<reference evidence="11 12" key="1">
    <citation type="journal article" date="2021" name="Sci. Rep.">
        <title>The genome of the diatom Chaetoceros tenuissimus carries an ancient integrated fragment of an extant virus.</title>
        <authorList>
            <person name="Hongo Y."/>
            <person name="Kimura K."/>
            <person name="Takaki Y."/>
            <person name="Yoshida Y."/>
            <person name="Baba S."/>
            <person name="Kobayashi G."/>
            <person name="Nagasaki K."/>
            <person name="Hano T."/>
            <person name="Tomaru Y."/>
        </authorList>
    </citation>
    <scope>NUCLEOTIDE SEQUENCE [LARGE SCALE GENOMIC DNA]</scope>
    <source>
        <strain evidence="11 12">NIES-3715</strain>
    </source>
</reference>
<dbReference type="InterPro" id="IPR023333">
    <property type="entry name" value="Proteasome_suB-type"/>
</dbReference>
<dbReference type="PANTHER" id="PTHR32194">
    <property type="entry name" value="METALLOPROTEASE TLDD"/>
    <property type="match status" value="1"/>
</dbReference>
<evidence type="ECO:0000256" key="10">
    <source>
        <dbReference type="RuleBase" id="RU004203"/>
    </source>
</evidence>
<comment type="function">
    <text evidence="10">Component of the proteasome, a multicatalytic proteinase complex which is characterized by its ability to cleave peptides with Arg, Phe, Tyr, Leu, and Glu adjacent to the leaving group at neutral or slightly basic pH. The proteasome has an ATP-dependent proteolytic activity.</text>
</comment>
<dbReference type="CDD" id="cd03762">
    <property type="entry name" value="proteasome_beta_type_6"/>
    <property type="match status" value="1"/>
</dbReference>
<accession>A0AAD3HCH6</accession>
<protein>
    <recommendedName>
        <fullName evidence="10">Proteasome subunit beta</fullName>
    </recommendedName>
</protein>
<dbReference type="InterPro" id="IPR001353">
    <property type="entry name" value="Proteasome_sua/b"/>
</dbReference>
<sequence length="237" mass="25540">MNQFAYHQQQMQAPMPMSYQHDGKSAETRNLKPGELSTGTTIMAIPFEGGVVLGADSRTSTGTYIANRVSDKLAQLHDHIWCCRSGSAADTQALTDYVRHYLSQLAIETGRAPTVKTAAHLMRRLCYENKDNLMAGVIIGGWDPVEKGSVYNIPLGGTCIKMPFAIGGSGSTYIYGLVDSMYSEGMTEEEAHTCVKKAISHAMARDGSSGGVIRTVVVKESGNAREYVPGNALPFGP</sequence>
<dbReference type="GO" id="GO:0019774">
    <property type="term" value="C:proteasome core complex, beta-subunit complex"/>
    <property type="evidence" value="ECO:0007669"/>
    <property type="project" value="UniProtKB-ARBA"/>
</dbReference>
<dbReference type="PROSITE" id="PS51476">
    <property type="entry name" value="PROTEASOME_BETA_2"/>
    <property type="match status" value="1"/>
</dbReference>
<dbReference type="AlphaFoldDB" id="A0AAD3HCH6"/>
<keyword evidence="12" id="KW-1185">Reference proteome</keyword>
<dbReference type="GO" id="GO:0004298">
    <property type="term" value="F:threonine-type endopeptidase activity"/>
    <property type="evidence" value="ECO:0007669"/>
    <property type="project" value="UniProtKB-KW"/>
</dbReference>
<evidence type="ECO:0000256" key="7">
    <source>
        <dbReference type="ARBA" id="ARBA00023145"/>
    </source>
</evidence>
<keyword evidence="2 10" id="KW-0963">Cytoplasm</keyword>
<keyword evidence="5" id="KW-0378">Hydrolase</keyword>
<dbReference type="PRINTS" id="PR00141">
    <property type="entry name" value="PROTEASOME"/>
</dbReference>
<feature type="active site" description="Nucleophile" evidence="9">
    <location>
        <position position="40"/>
    </location>
</feature>
<keyword evidence="4" id="KW-0888">Threonine protease</keyword>
<evidence type="ECO:0000256" key="5">
    <source>
        <dbReference type="ARBA" id="ARBA00022801"/>
    </source>
</evidence>
<keyword evidence="3" id="KW-0645">Protease</keyword>
<comment type="caution">
    <text evidence="11">The sequence shown here is derived from an EMBL/GenBank/DDBJ whole genome shotgun (WGS) entry which is preliminary data.</text>
</comment>
<comment type="subunit">
    <text evidence="10">Component of the proteasome complex.</text>
</comment>
<dbReference type="GO" id="GO:0005737">
    <property type="term" value="C:cytoplasm"/>
    <property type="evidence" value="ECO:0007669"/>
    <property type="project" value="UniProtKB-SubCell"/>
</dbReference>
<evidence type="ECO:0000256" key="4">
    <source>
        <dbReference type="ARBA" id="ARBA00022698"/>
    </source>
</evidence>
<evidence type="ECO:0000256" key="2">
    <source>
        <dbReference type="ARBA" id="ARBA00022490"/>
    </source>
</evidence>
<keyword evidence="7" id="KW-0865">Zymogen</keyword>
<comment type="similarity">
    <text evidence="10">Belongs to the peptidase T1B family.</text>
</comment>
<dbReference type="Proteomes" id="UP001054902">
    <property type="component" value="Unassembled WGS sequence"/>
</dbReference>
<organism evidence="11 12">
    <name type="scientific">Chaetoceros tenuissimus</name>
    <dbReference type="NCBI Taxonomy" id="426638"/>
    <lineage>
        <taxon>Eukaryota</taxon>
        <taxon>Sar</taxon>
        <taxon>Stramenopiles</taxon>
        <taxon>Ochrophyta</taxon>
        <taxon>Bacillariophyta</taxon>
        <taxon>Coscinodiscophyceae</taxon>
        <taxon>Chaetocerotophycidae</taxon>
        <taxon>Chaetocerotales</taxon>
        <taxon>Chaetocerotaceae</taxon>
        <taxon>Chaetoceros</taxon>
    </lineage>
</organism>
<evidence type="ECO:0000313" key="12">
    <source>
        <dbReference type="Proteomes" id="UP001054902"/>
    </source>
</evidence>
<dbReference type="GO" id="GO:0051603">
    <property type="term" value="P:proteolysis involved in protein catabolic process"/>
    <property type="evidence" value="ECO:0007669"/>
    <property type="project" value="InterPro"/>
</dbReference>
<dbReference type="FunFam" id="3.60.20.10:FF:000010">
    <property type="entry name" value="Proteasome subunit beta type-1"/>
    <property type="match status" value="1"/>
</dbReference>
<evidence type="ECO:0000256" key="3">
    <source>
        <dbReference type="ARBA" id="ARBA00022670"/>
    </source>
</evidence>
<gene>
    <name evidence="11" type="ORF">CTEN210_15026</name>
</gene>
<dbReference type="Pfam" id="PF00227">
    <property type="entry name" value="Proteasome"/>
    <property type="match status" value="1"/>
</dbReference>
<dbReference type="InterPro" id="IPR016050">
    <property type="entry name" value="Proteasome_bsu_CS"/>
</dbReference>
<proteinExistence type="inferred from homology"/>
<dbReference type="PANTHER" id="PTHR32194:SF0">
    <property type="entry name" value="ATP-DEPENDENT PROTEASE SUBUNIT HSLV"/>
    <property type="match status" value="1"/>
</dbReference>
<dbReference type="InterPro" id="IPR029055">
    <property type="entry name" value="Ntn_hydrolases_N"/>
</dbReference>
<dbReference type="Gene3D" id="3.60.20.10">
    <property type="entry name" value="Glutamine Phosphoribosylpyrophosphate, subunit 1, domain 1"/>
    <property type="match status" value="1"/>
</dbReference>
<dbReference type="SUPFAM" id="SSF56235">
    <property type="entry name" value="N-terminal nucleophile aminohydrolases (Ntn hydrolases)"/>
    <property type="match status" value="1"/>
</dbReference>
<dbReference type="GO" id="GO:0005634">
    <property type="term" value="C:nucleus"/>
    <property type="evidence" value="ECO:0007669"/>
    <property type="project" value="UniProtKB-SubCell"/>
</dbReference>
<keyword evidence="6 10" id="KW-0647">Proteasome</keyword>
<dbReference type="EMBL" id="BLLK01000062">
    <property type="protein sequence ID" value="GFH58550.1"/>
    <property type="molecule type" value="Genomic_DNA"/>
</dbReference>
<evidence type="ECO:0000256" key="6">
    <source>
        <dbReference type="ARBA" id="ARBA00022942"/>
    </source>
</evidence>
<comment type="catalytic activity">
    <reaction evidence="1">
        <text>Cleavage of peptide bonds with very broad specificity.</text>
        <dbReference type="EC" id="3.4.25.1"/>
    </reaction>
</comment>
<evidence type="ECO:0000256" key="8">
    <source>
        <dbReference type="ARBA" id="ARBA00023242"/>
    </source>
</evidence>
<evidence type="ECO:0000256" key="1">
    <source>
        <dbReference type="ARBA" id="ARBA00001198"/>
    </source>
</evidence>
<evidence type="ECO:0000313" key="11">
    <source>
        <dbReference type="EMBL" id="GFH58550.1"/>
    </source>
</evidence>
<dbReference type="InterPro" id="IPR000243">
    <property type="entry name" value="Pept_T1A_subB"/>
</dbReference>
<comment type="subcellular location">
    <subcellularLocation>
        <location evidence="10">Cytoplasm</location>
    </subcellularLocation>
    <subcellularLocation>
        <location evidence="10">Nucleus</location>
    </subcellularLocation>
</comment>
<name>A0AAD3HCH6_9STRA</name>
<dbReference type="PROSITE" id="PS00854">
    <property type="entry name" value="PROTEASOME_BETA_1"/>
    <property type="match status" value="1"/>
</dbReference>
<keyword evidence="8 10" id="KW-0539">Nucleus</keyword>
<evidence type="ECO:0000256" key="9">
    <source>
        <dbReference type="PIRSR" id="PIRSR600243-1"/>
    </source>
</evidence>